<feature type="transmembrane region" description="Helical" evidence="1">
    <location>
        <begin position="119"/>
        <end position="137"/>
    </location>
</feature>
<dbReference type="OrthoDB" id="652948at2"/>
<protein>
    <submittedName>
        <fullName evidence="2">Uncharacterized protein</fullName>
    </submittedName>
</protein>
<name>L8JP38_9BACT</name>
<gene>
    <name evidence="2" type="ORF">C900_05320</name>
</gene>
<dbReference type="RefSeq" id="WP_009582410.1">
    <property type="nucleotide sequence ID" value="NZ_AMZN01000081.1"/>
</dbReference>
<keyword evidence="1" id="KW-0812">Transmembrane</keyword>
<evidence type="ECO:0000313" key="2">
    <source>
        <dbReference type="EMBL" id="ELR69249.1"/>
    </source>
</evidence>
<evidence type="ECO:0000256" key="1">
    <source>
        <dbReference type="SAM" id="Phobius"/>
    </source>
</evidence>
<evidence type="ECO:0000313" key="3">
    <source>
        <dbReference type="Proteomes" id="UP000011135"/>
    </source>
</evidence>
<dbReference type="EMBL" id="AMZN01000081">
    <property type="protein sequence ID" value="ELR69249.1"/>
    <property type="molecule type" value="Genomic_DNA"/>
</dbReference>
<dbReference type="STRING" id="1237149.C900_05320"/>
<feature type="transmembrane region" description="Helical" evidence="1">
    <location>
        <begin position="157"/>
        <end position="177"/>
    </location>
</feature>
<keyword evidence="1" id="KW-0472">Membrane</keyword>
<feature type="transmembrane region" description="Helical" evidence="1">
    <location>
        <begin position="70"/>
        <end position="89"/>
    </location>
</feature>
<feature type="transmembrane region" description="Helical" evidence="1">
    <location>
        <begin position="43"/>
        <end position="64"/>
    </location>
</feature>
<keyword evidence="3" id="KW-1185">Reference proteome</keyword>
<comment type="caution">
    <text evidence="2">The sequence shown here is derived from an EMBL/GenBank/DDBJ whole genome shotgun (WGS) entry which is preliminary data.</text>
</comment>
<dbReference type="Proteomes" id="UP000011135">
    <property type="component" value="Unassembled WGS sequence"/>
</dbReference>
<keyword evidence="1" id="KW-1133">Transmembrane helix</keyword>
<proteinExistence type="predicted"/>
<sequence length="199" mass="22790">MELDELKRAWNTKSPKIEYTKTTLNDIFEIRTKRAVGKINRNMLWDAILMLIATAGFIVITFALGLKSRFMISGELILIATILGIHYRIKYLTINKFDFEDSGIGVAIRKVIKRLKGYIILYKILIPALSAVLYLLYCSNAYYYEYGSYSLSELGTSSIAPVLLITITCYLVAWKVTQIMYGQELKKLQELSNEFDTNP</sequence>
<dbReference type="AlphaFoldDB" id="L8JP38"/>
<organism evidence="2 3">
    <name type="scientific">Fulvivirga imtechensis AK7</name>
    <dbReference type="NCBI Taxonomy" id="1237149"/>
    <lineage>
        <taxon>Bacteria</taxon>
        <taxon>Pseudomonadati</taxon>
        <taxon>Bacteroidota</taxon>
        <taxon>Cytophagia</taxon>
        <taxon>Cytophagales</taxon>
        <taxon>Fulvivirgaceae</taxon>
        <taxon>Fulvivirga</taxon>
    </lineage>
</organism>
<reference evidence="2 3" key="1">
    <citation type="submission" date="2012-12" db="EMBL/GenBank/DDBJ databases">
        <title>Genome assembly of Fulvivirga imtechensis AK7.</title>
        <authorList>
            <person name="Nupur N."/>
            <person name="Khatri I."/>
            <person name="Kumar R."/>
            <person name="Subramanian S."/>
            <person name="Pinnaka A."/>
        </authorList>
    </citation>
    <scope>NUCLEOTIDE SEQUENCE [LARGE SCALE GENOMIC DNA]</scope>
    <source>
        <strain evidence="2 3">AK7</strain>
    </source>
</reference>
<accession>L8JP38</accession>